<reference evidence="2" key="1">
    <citation type="journal article" date="2019" name="Int. J. Syst. Evol. Microbiol.">
        <title>The Global Catalogue of Microorganisms (GCM) 10K type strain sequencing project: providing services to taxonomists for standard genome sequencing and annotation.</title>
        <authorList>
            <consortium name="The Broad Institute Genomics Platform"/>
            <consortium name="The Broad Institute Genome Sequencing Center for Infectious Disease"/>
            <person name="Wu L."/>
            <person name="Ma J."/>
        </authorList>
    </citation>
    <scope>NUCLEOTIDE SEQUENCE [LARGE SCALE GENOMIC DNA]</scope>
    <source>
        <strain evidence="2">CGMCC 4.7020</strain>
    </source>
</reference>
<dbReference type="Proteomes" id="UP001597058">
    <property type="component" value="Unassembled WGS sequence"/>
</dbReference>
<dbReference type="RefSeq" id="WP_381328615.1">
    <property type="nucleotide sequence ID" value="NZ_JBHTMM010000033.1"/>
</dbReference>
<evidence type="ECO:0000313" key="1">
    <source>
        <dbReference type="EMBL" id="MFD1309000.1"/>
    </source>
</evidence>
<dbReference type="EMBL" id="JBHTMM010000033">
    <property type="protein sequence ID" value="MFD1309000.1"/>
    <property type="molecule type" value="Genomic_DNA"/>
</dbReference>
<comment type="caution">
    <text evidence="1">The sequence shown here is derived from an EMBL/GenBank/DDBJ whole genome shotgun (WGS) entry which is preliminary data.</text>
</comment>
<protein>
    <submittedName>
        <fullName evidence="1">Uncharacterized protein</fullName>
    </submittedName>
</protein>
<keyword evidence="2" id="KW-1185">Reference proteome</keyword>
<proteinExistence type="predicted"/>
<organism evidence="1 2">
    <name type="scientific">Streptomyces kaempferi</name>
    <dbReference type="NCBI Taxonomy" id="333725"/>
    <lineage>
        <taxon>Bacteria</taxon>
        <taxon>Bacillati</taxon>
        <taxon>Actinomycetota</taxon>
        <taxon>Actinomycetes</taxon>
        <taxon>Kitasatosporales</taxon>
        <taxon>Streptomycetaceae</taxon>
        <taxon>Streptomyces</taxon>
    </lineage>
</organism>
<evidence type="ECO:0000313" key="2">
    <source>
        <dbReference type="Proteomes" id="UP001597058"/>
    </source>
</evidence>
<name>A0ABW3XHZ5_9ACTN</name>
<gene>
    <name evidence="1" type="ORF">ACFQ5X_24485</name>
</gene>
<sequence>MTARTIGVEVSCDGPDEQTDCPDSAAVRAAFTSMTAKQVRADGREDGWTTRRVPGHLRDMCPACRSHRLEP</sequence>
<accession>A0ABW3XHZ5</accession>